<dbReference type="SMART" id="SM00530">
    <property type="entry name" value="HTH_XRE"/>
    <property type="match status" value="2"/>
</dbReference>
<evidence type="ECO:0000313" key="4">
    <source>
        <dbReference type="Proteomes" id="UP000534306"/>
    </source>
</evidence>
<dbReference type="Pfam" id="PF13560">
    <property type="entry name" value="HTH_31"/>
    <property type="match status" value="2"/>
</dbReference>
<dbReference type="InterPro" id="IPR010982">
    <property type="entry name" value="Lambda_DNA-bd_dom_sf"/>
</dbReference>
<evidence type="ECO:0000259" key="1">
    <source>
        <dbReference type="SMART" id="SM00530"/>
    </source>
</evidence>
<dbReference type="EMBL" id="JACHKF010000001">
    <property type="protein sequence ID" value="MBB6564713.1"/>
    <property type="molecule type" value="Genomic_DNA"/>
</dbReference>
<name>A0A7Y4L151_9ACTN</name>
<proteinExistence type="predicted"/>
<dbReference type="GO" id="GO:0003677">
    <property type="term" value="F:DNA binding"/>
    <property type="evidence" value="ECO:0007669"/>
    <property type="project" value="InterPro"/>
</dbReference>
<feature type="domain" description="HTH cro/C1-type" evidence="1">
    <location>
        <begin position="22"/>
        <end position="76"/>
    </location>
</feature>
<dbReference type="Proteomes" id="UP000553957">
    <property type="component" value="Unassembled WGS sequence"/>
</dbReference>
<evidence type="ECO:0000313" key="3">
    <source>
        <dbReference type="EMBL" id="NOL42415.1"/>
    </source>
</evidence>
<evidence type="ECO:0000313" key="2">
    <source>
        <dbReference type="EMBL" id="MBB6564713.1"/>
    </source>
</evidence>
<accession>A0A7Y4L151</accession>
<dbReference type="AlphaFoldDB" id="A0A7Y4L151"/>
<dbReference type="InterPro" id="IPR001387">
    <property type="entry name" value="Cro/C1-type_HTH"/>
</dbReference>
<protein>
    <submittedName>
        <fullName evidence="3">Helix-turn-helix domain-containing protein</fullName>
    </submittedName>
    <submittedName>
        <fullName evidence="2">Transcriptional regulator with XRE-family HTH domain</fullName>
    </submittedName>
</protein>
<dbReference type="CDD" id="cd00093">
    <property type="entry name" value="HTH_XRE"/>
    <property type="match status" value="2"/>
</dbReference>
<dbReference type="Proteomes" id="UP000534306">
    <property type="component" value="Unassembled WGS sequence"/>
</dbReference>
<feature type="domain" description="HTH cro/C1-type" evidence="1">
    <location>
        <begin position="143"/>
        <end position="199"/>
    </location>
</feature>
<sequence length="267" mass="29748">MSSVISSPDSATCDYPAEFARQLARFRERSGFSVRELAERANCSHSQIVRATGPKVPTWKVAKAFLAACGFDKAALDGWQIAWQVARDAERELSRDEYSTAGREWFWSTAKNSWSEGMKAASSANPVLVLLRDVETPEGLGNAIRTLASRAGHTTVRAIADASGVAKSTMQRWLRGERPPTEPKLRDAVVMLGATPEEREEFLDALRRLNETPCAEPHPDSQLPCVQHPRHRGWHTTSSGLRWLDDGPSFEMLMRDYRANKGDKPVQ</sequence>
<keyword evidence="4" id="KW-1185">Reference proteome</keyword>
<dbReference type="Gene3D" id="1.10.260.40">
    <property type="entry name" value="lambda repressor-like DNA-binding domains"/>
    <property type="match status" value="2"/>
</dbReference>
<reference evidence="3 4" key="1">
    <citation type="submission" date="2020-05" db="EMBL/GenBank/DDBJ databases">
        <title>Genome sequence of Kribbella sandramycini ATCC 39419.</title>
        <authorList>
            <person name="Maclea K.S."/>
            <person name="Fair J.L."/>
        </authorList>
    </citation>
    <scope>NUCLEOTIDE SEQUENCE [LARGE SCALE GENOMIC DNA]</scope>
    <source>
        <strain evidence="3 4">ATCC 39419</strain>
    </source>
</reference>
<organism evidence="3 4">
    <name type="scientific">Kribbella sandramycini</name>
    <dbReference type="NCBI Taxonomy" id="60450"/>
    <lineage>
        <taxon>Bacteria</taxon>
        <taxon>Bacillati</taxon>
        <taxon>Actinomycetota</taxon>
        <taxon>Actinomycetes</taxon>
        <taxon>Propionibacteriales</taxon>
        <taxon>Kribbellaceae</taxon>
        <taxon>Kribbella</taxon>
    </lineage>
</organism>
<gene>
    <name evidence="2" type="ORF">HNR71_000350</name>
    <name evidence="3" type="ORF">HPO96_19385</name>
</gene>
<reference evidence="2 5" key="2">
    <citation type="submission" date="2020-08" db="EMBL/GenBank/DDBJ databases">
        <title>Sequencing the genomes of 1000 actinobacteria strains.</title>
        <authorList>
            <person name="Klenk H.-P."/>
        </authorList>
    </citation>
    <scope>NUCLEOTIDE SEQUENCE [LARGE SCALE GENOMIC DNA]</scope>
    <source>
        <strain evidence="2 5">DSM 15626</strain>
    </source>
</reference>
<comment type="caution">
    <text evidence="3">The sequence shown here is derived from an EMBL/GenBank/DDBJ whole genome shotgun (WGS) entry which is preliminary data.</text>
</comment>
<dbReference type="EMBL" id="JABJRC010000004">
    <property type="protein sequence ID" value="NOL42415.1"/>
    <property type="molecule type" value="Genomic_DNA"/>
</dbReference>
<evidence type="ECO:0000313" key="5">
    <source>
        <dbReference type="Proteomes" id="UP000553957"/>
    </source>
</evidence>
<dbReference type="SUPFAM" id="SSF47413">
    <property type="entry name" value="lambda repressor-like DNA-binding domains"/>
    <property type="match status" value="2"/>
</dbReference>